<proteinExistence type="predicted"/>
<dbReference type="EMBL" id="FQ790351">
    <property type="protein sequence ID" value="CCD54416.1"/>
    <property type="molecule type" value="Genomic_DNA"/>
</dbReference>
<accession>G2YS18</accession>
<dbReference type="HOGENOM" id="CLU_1510363_0_0_1"/>
<reference evidence="3" key="1">
    <citation type="journal article" date="2011" name="PLoS Genet.">
        <title>Genomic analysis of the necrotrophic fungal pathogens Sclerotinia sclerotiorum and Botrytis cinerea.</title>
        <authorList>
            <person name="Amselem J."/>
            <person name="Cuomo C.A."/>
            <person name="van Kan J.A."/>
            <person name="Viaud M."/>
            <person name="Benito E.P."/>
            <person name="Couloux A."/>
            <person name="Coutinho P.M."/>
            <person name="de Vries R.P."/>
            <person name="Dyer P.S."/>
            <person name="Fillinger S."/>
            <person name="Fournier E."/>
            <person name="Gout L."/>
            <person name="Hahn M."/>
            <person name="Kohn L."/>
            <person name="Lapalu N."/>
            <person name="Plummer K.M."/>
            <person name="Pradier J.M."/>
            <person name="Quevillon E."/>
            <person name="Sharon A."/>
            <person name="Simon A."/>
            <person name="ten Have A."/>
            <person name="Tudzynski B."/>
            <person name="Tudzynski P."/>
            <person name="Wincker P."/>
            <person name="Andrew M."/>
            <person name="Anthouard V."/>
            <person name="Beever R.E."/>
            <person name="Beffa R."/>
            <person name="Benoit I."/>
            <person name="Bouzid O."/>
            <person name="Brault B."/>
            <person name="Chen Z."/>
            <person name="Choquer M."/>
            <person name="Collemare J."/>
            <person name="Cotton P."/>
            <person name="Danchin E.G."/>
            <person name="Da Silva C."/>
            <person name="Gautier A."/>
            <person name="Giraud C."/>
            <person name="Giraud T."/>
            <person name="Gonzalez C."/>
            <person name="Grossetete S."/>
            <person name="Guldener U."/>
            <person name="Henrissat B."/>
            <person name="Howlett B.J."/>
            <person name="Kodira C."/>
            <person name="Kretschmer M."/>
            <person name="Lappartient A."/>
            <person name="Leroch M."/>
            <person name="Levis C."/>
            <person name="Mauceli E."/>
            <person name="Neuveglise C."/>
            <person name="Oeser B."/>
            <person name="Pearson M."/>
            <person name="Poulain J."/>
            <person name="Poussereau N."/>
            <person name="Quesneville H."/>
            <person name="Rascle C."/>
            <person name="Schumacher J."/>
            <person name="Segurens B."/>
            <person name="Sexton A."/>
            <person name="Silva E."/>
            <person name="Sirven C."/>
            <person name="Soanes D.M."/>
            <person name="Talbot N.J."/>
            <person name="Templeton M."/>
            <person name="Yandava C."/>
            <person name="Yarden O."/>
            <person name="Zeng Q."/>
            <person name="Rollins J.A."/>
            <person name="Lebrun M.H."/>
            <person name="Dickman M."/>
        </authorList>
    </citation>
    <scope>NUCLEOTIDE SEQUENCE [LARGE SCALE GENOMIC DNA]</scope>
    <source>
        <strain evidence="3">T4</strain>
    </source>
</reference>
<sequence>MMLRKRRIWIKNSVNLVSIKGDTFLTVIDEDDENPKGPRVNLVLNVQESNTAMEDSPIKSLDIQVNSSIPTVPIVSEEPTATSPESPIPRRKKPIPEPESTEPTNGHTKSLTAEVLQNGHSNGVKKRPASDLLEHDLPSNLKRSKMDPPGSANLSMDTLNDGIIVLDDANDGAIVIDD</sequence>
<feature type="region of interest" description="Disordered" evidence="1">
    <location>
        <begin position="72"/>
        <end position="108"/>
    </location>
</feature>
<evidence type="ECO:0000256" key="1">
    <source>
        <dbReference type="SAM" id="MobiDB-lite"/>
    </source>
</evidence>
<gene>
    <name evidence="2" type="ORF">BofuT4_P124640.1</name>
</gene>
<evidence type="ECO:0000313" key="2">
    <source>
        <dbReference type="EMBL" id="CCD54416.1"/>
    </source>
</evidence>
<organism evidence="2 3">
    <name type="scientific">Botryotinia fuckeliana (strain T4)</name>
    <name type="common">Noble rot fungus</name>
    <name type="synonym">Botrytis cinerea</name>
    <dbReference type="NCBI Taxonomy" id="999810"/>
    <lineage>
        <taxon>Eukaryota</taxon>
        <taxon>Fungi</taxon>
        <taxon>Dikarya</taxon>
        <taxon>Ascomycota</taxon>
        <taxon>Pezizomycotina</taxon>
        <taxon>Leotiomycetes</taxon>
        <taxon>Helotiales</taxon>
        <taxon>Sclerotiniaceae</taxon>
        <taxon>Botrytis</taxon>
    </lineage>
</organism>
<dbReference type="Proteomes" id="UP000008177">
    <property type="component" value="Unplaced contigs"/>
</dbReference>
<protein>
    <submittedName>
        <fullName evidence="2">Uncharacterized protein</fullName>
    </submittedName>
</protein>
<dbReference type="InParanoid" id="G2YS18"/>
<dbReference type="STRING" id="999810.G2YS18"/>
<name>G2YS18_BOTF4</name>
<evidence type="ECO:0000313" key="3">
    <source>
        <dbReference type="Proteomes" id="UP000008177"/>
    </source>
</evidence>
<dbReference type="AlphaFoldDB" id="G2YS18"/>